<evidence type="ECO:0000313" key="2">
    <source>
        <dbReference type="Proteomes" id="UP000005408"/>
    </source>
</evidence>
<dbReference type="Proteomes" id="UP000005408">
    <property type="component" value="Unassembled WGS sequence"/>
</dbReference>
<protein>
    <submittedName>
        <fullName evidence="1">Uncharacterized protein</fullName>
    </submittedName>
</protein>
<reference evidence="1" key="1">
    <citation type="submission" date="2022-08" db="UniProtKB">
        <authorList>
            <consortium name="EnsemblMetazoa"/>
        </authorList>
    </citation>
    <scope>IDENTIFICATION</scope>
    <source>
        <strain evidence="1">05x7-T-G4-1.051#20</strain>
    </source>
</reference>
<dbReference type="EnsemblMetazoa" id="G10962.1">
    <property type="protein sequence ID" value="G10962.1:cds"/>
    <property type="gene ID" value="G10962"/>
</dbReference>
<name>A0A8W8HT94_MAGGI</name>
<proteinExistence type="predicted"/>
<accession>A0A8W8HT94</accession>
<evidence type="ECO:0000313" key="1">
    <source>
        <dbReference type="EnsemblMetazoa" id="G10962.1:cds"/>
    </source>
</evidence>
<sequence length="94" mass="11008">MARAKREDKTAFMSYDKLIIDRKEYKPPVGNQRLVVQNPQGFLLSHKLRVDQLLNYQLLPLDHANIRDHRLKSEDSLVDNSSVALKTEKKIEFM</sequence>
<organism evidence="1 2">
    <name type="scientific">Magallana gigas</name>
    <name type="common">Pacific oyster</name>
    <name type="synonym">Crassostrea gigas</name>
    <dbReference type="NCBI Taxonomy" id="29159"/>
    <lineage>
        <taxon>Eukaryota</taxon>
        <taxon>Metazoa</taxon>
        <taxon>Spiralia</taxon>
        <taxon>Lophotrochozoa</taxon>
        <taxon>Mollusca</taxon>
        <taxon>Bivalvia</taxon>
        <taxon>Autobranchia</taxon>
        <taxon>Pteriomorphia</taxon>
        <taxon>Ostreida</taxon>
        <taxon>Ostreoidea</taxon>
        <taxon>Ostreidae</taxon>
        <taxon>Magallana</taxon>
    </lineage>
</organism>
<dbReference type="AlphaFoldDB" id="A0A8W8HT94"/>
<keyword evidence="2" id="KW-1185">Reference proteome</keyword>